<comment type="similarity">
    <text evidence="1">Belongs to the RRP7 family.</text>
</comment>
<dbReference type="SUPFAM" id="SSF54928">
    <property type="entry name" value="RNA-binding domain, RBD"/>
    <property type="match status" value="1"/>
</dbReference>
<dbReference type="InterPro" id="IPR012677">
    <property type="entry name" value="Nucleotide-bd_a/b_plait_sf"/>
</dbReference>
<dbReference type="GO" id="GO:0006364">
    <property type="term" value="P:rRNA processing"/>
    <property type="evidence" value="ECO:0007669"/>
    <property type="project" value="TreeGrafter"/>
</dbReference>
<organism evidence="5 6">
    <name type="scientific">Trichodelitschia bisporula</name>
    <dbReference type="NCBI Taxonomy" id="703511"/>
    <lineage>
        <taxon>Eukaryota</taxon>
        <taxon>Fungi</taxon>
        <taxon>Dikarya</taxon>
        <taxon>Ascomycota</taxon>
        <taxon>Pezizomycotina</taxon>
        <taxon>Dothideomycetes</taxon>
        <taxon>Dothideomycetes incertae sedis</taxon>
        <taxon>Phaeotrichales</taxon>
        <taxon>Phaeotrichaceae</taxon>
        <taxon>Trichodelitschia</taxon>
    </lineage>
</organism>
<sequence>MPSHIPAKIQNLHILPLSLPTVPSCPYAATHYLYLRPDAPPPDAEPTPDTARSLFLANLPIDADESTLRRLFKSLAAVTIERVEFPLAEGEVEEEDTGVVVVQGTEVPLSGRGRKRKRGQSGQVKGDGASLPRLWEGEQIRGSGGQAVVVCVDRDSADAVIKAVKRLIKQGGKAEWKGRDDLGETRYRSHHRLTYPPRALLQSRVNNYLAHFATLEAARAKMLAKQRQVPDEDGFITVTRGGRSGPARLEEAQAAQERLKEREKKRAGGDFYRFQTREGRKRKEMELKENFERDAKRVREMREKRGKLRPE</sequence>
<dbReference type="GO" id="GO:0032545">
    <property type="term" value="C:CURI complex"/>
    <property type="evidence" value="ECO:0007669"/>
    <property type="project" value="TreeGrafter"/>
</dbReference>
<dbReference type="AlphaFoldDB" id="A0A6G1I0D6"/>
<evidence type="ECO:0000259" key="4">
    <source>
        <dbReference type="Pfam" id="PF17799"/>
    </source>
</evidence>
<evidence type="ECO:0000313" key="5">
    <source>
        <dbReference type="EMBL" id="KAF2401654.1"/>
    </source>
</evidence>
<gene>
    <name evidence="5" type="ORF">EJ06DRAFT_542310</name>
</gene>
<dbReference type="Pfam" id="PF17799">
    <property type="entry name" value="RRM_Rrp7"/>
    <property type="match status" value="1"/>
</dbReference>
<dbReference type="InterPro" id="IPR040447">
    <property type="entry name" value="RRM_Rrp7"/>
</dbReference>
<feature type="region of interest" description="Disordered" evidence="2">
    <location>
        <begin position="109"/>
        <end position="131"/>
    </location>
</feature>
<dbReference type="Gene3D" id="3.30.70.330">
    <property type="match status" value="1"/>
</dbReference>
<protein>
    <recommendedName>
        <fullName evidence="7">RRM domain-containing protein</fullName>
    </recommendedName>
</protein>
<reference evidence="5" key="1">
    <citation type="journal article" date="2020" name="Stud. Mycol.">
        <title>101 Dothideomycetes genomes: a test case for predicting lifestyles and emergence of pathogens.</title>
        <authorList>
            <person name="Haridas S."/>
            <person name="Albert R."/>
            <person name="Binder M."/>
            <person name="Bloem J."/>
            <person name="Labutti K."/>
            <person name="Salamov A."/>
            <person name="Andreopoulos B."/>
            <person name="Baker S."/>
            <person name="Barry K."/>
            <person name="Bills G."/>
            <person name="Bluhm B."/>
            <person name="Cannon C."/>
            <person name="Castanera R."/>
            <person name="Culley D."/>
            <person name="Daum C."/>
            <person name="Ezra D."/>
            <person name="Gonzalez J."/>
            <person name="Henrissat B."/>
            <person name="Kuo A."/>
            <person name="Liang C."/>
            <person name="Lipzen A."/>
            <person name="Lutzoni F."/>
            <person name="Magnuson J."/>
            <person name="Mondo S."/>
            <person name="Nolan M."/>
            <person name="Ohm R."/>
            <person name="Pangilinan J."/>
            <person name="Park H.-J."/>
            <person name="Ramirez L."/>
            <person name="Alfaro M."/>
            <person name="Sun H."/>
            <person name="Tritt A."/>
            <person name="Yoshinaga Y."/>
            <person name="Zwiers L.-H."/>
            <person name="Turgeon B."/>
            <person name="Goodwin S."/>
            <person name="Spatafora J."/>
            <person name="Crous P."/>
            <person name="Grigoriev I."/>
        </authorList>
    </citation>
    <scope>NUCLEOTIDE SEQUENCE</scope>
    <source>
        <strain evidence="5">CBS 262.69</strain>
    </source>
</reference>
<evidence type="ECO:0000256" key="2">
    <source>
        <dbReference type="SAM" id="MobiDB-lite"/>
    </source>
</evidence>
<dbReference type="PANTHER" id="PTHR13191">
    <property type="entry name" value="RIBOSOMAL RNA PROCESSING PROTEIN 7-RELATED"/>
    <property type="match status" value="1"/>
</dbReference>
<dbReference type="EMBL" id="ML996692">
    <property type="protein sequence ID" value="KAF2401654.1"/>
    <property type="molecule type" value="Genomic_DNA"/>
</dbReference>
<dbReference type="InterPro" id="IPR040446">
    <property type="entry name" value="RRP7"/>
</dbReference>
<dbReference type="Proteomes" id="UP000799640">
    <property type="component" value="Unassembled WGS sequence"/>
</dbReference>
<keyword evidence="6" id="KW-1185">Reference proteome</keyword>
<dbReference type="GO" id="GO:0034456">
    <property type="term" value="C:UTP-C complex"/>
    <property type="evidence" value="ECO:0007669"/>
    <property type="project" value="TreeGrafter"/>
</dbReference>
<evidence type="ECO:0000256" key="1">
    <source>
        <dbReference type="ARBA" id="ARBA00006110"/>
    </source>
</evidence>
<proteinExistence type="inferred from homology"/>
<dbReference type="CDD" id="cd12950">
    <property type="entry name" value="RRP7_Rrp7p"/>
    <property type="match status" value="1"/>
</dbReference>
<dbReference type="Gene3D" id="6.10.250.1770">
    <property type="match status" value="1"/>
</dbReference>
<dbReference type="InterPro" id="IPR035979">
    <property type="entry name" value="RBD_domain_sf"/>
</dbReference>
<evidence type="ECO:0008006" key="7">
    <source>
        <dbReference type="Google" id="ProtNLM"/>
    </source>
</evidence>
<dbReference type="GO" id="GO:0003676">
    <property type="term" value="F:nucleic acid binding"/>
    <property type="evidence" value="ECO:0007669"/>
    <property type="project" value="InterPro"/>
</dbReference>
<dbReference type="GO" id="GO:0000028">
    <property type="term" value="P:ribosomal small subunit assembly"/>
    <property type="evidence" value="ECO:0007669"/>
    <property type="project" value="TreeGrafter"/>
</dbReference>
<feature type="domain" description="Ribosomal RNA-processing protein 7 C-terminal" evidence="3">
    <location>
        <begin position="194"/>
        <end position="310"/>
    </location>
</feature>
<dbReference type="Pfam" id="PF12923">
    <property type="entry name" value="RRP7"/>
    <property type="match status" value="1"/>
</dbReference>
<evidence type="ECO:0000313" key="6">
    <source>
        <dbReference type="Proteomes" id="UP000799640"/>
    </source>
</evidence>
<evidence type="ECO:0000259" key="3">
    <source>
        <dbReference type="Pfam" id="PF12923"/>
    </source>
</evidence>
<accession>A0A6G1I0D6</accession>
<dbReference type="InterPro" id="IPR024326">
    <property type="entry name" value="RRP7_C"/>
</dbReference>
<feature type="domain" description="Rrp7 RRM-like N-terminal" evidence="4">
    <location>
        <begin position="9"/>
        <end position="190"/>
    </location>
</feature>
<dbReference type="PANTHER" id="PTHR13191:SF0">
    <property type="entry name" value="RIBOSOMAL RNA-PROCESSING PROTEIN 7 HOMOLOG A-RELATED"/>
    <property type="match status" value="1"/>
</dbReference>
<dbReference type="OrthoDB" id="5390at2759"/>
<name>A0A6G1I0D6_9PEZI</name>